<comment type="caution">
    <text evidence="1">The sequence shown here is derived from an EMBL/GenBank/DDBJ whole genome shotgun (WGS) entry which is preliminary data.</text>
</comment>
<protein>
    <submittedName>
        <fullName evidence="1">RagB/SusD family nutrient uptake outer membrane protein</fullName>
    </submittedName>
</protein>
<evidence type="ECO:0000313" key="1">
    <source>
        <dbReference type="EMBL" id="TGY77707.1"/>
    </source>
</evidence>
<keyword evidence="2" id="KW-1185">Reference proteome</keyword>
<name>A0AC61RER9_9BACT</name>
<proteinExistence type="predicted"/>
<reference evidence="1" key="1">
    <citation type="submission" date="2019-04" db="EMBL/GenBank/DDBJ databases">
        <title>Microbes associate with the intestines of laboratory mice.</title>
        <authorList>
            <person name="Navarre W."/>
            <person name="Wong E."/>
            <person name="Huang K."/>
            <person name="Tropini C."/>
            <person name="Ng K."/>
            <person name="Yu B."/>
        </authorList>
    </citation>
    <scope>NUCLEOTIDE SEQUENCE</scope>
    <source>
        <strain evidence="1">NM04_E33</strain>
    </source>
</reference>
<accession>A0AC61RER9</accession>
<gene>
    <name evidence="1" type="ORF">E5331_13450</name>
</gene>
<dbReference type="Proteomes" id="UP000306319">
    <property type="component" value="Unassembled WGS sequence"/>
</dbReference>
<sequence length="567" mass="63197">MKNIIKTSVLSLIIGGSLVSCNDFLTIDPIDKPVLETYYTTPAALQSTTMALYASKTWSNFHMNFQWKLDMINGDIYYTYSDEGQWYFGTYTSVNPYLNEGWKGIYNVILDANSIIHDIVPICGGTITQADKDQALGEARAMRGYCHYMLAEVWHDVPVIENNTEMISSGNLDVPRNTQASVYRFAMEDLDAAVELLPEETTDNYRLNKRKARALRAKLAVTMAAHKDYGYDRDALYAKAAADALDVIENTQALTQIDFSTLFDVEANNGPESILAIQCGVLGYSYGNARNTAWSRSSVIADQTWGAGKGPTLSLQQMYDRNDKRRMWTYMTNGDVYPMLNRAGGGYTYQYVSRDGNGDVLEDRNEMLAHIKKYIIGKGADCDGNVGINQDAANNIYLMRLADVYLTYVEAKMGTASSTSDATAMKYYNMVRQRAGVAEASSVTYMELLKERRRELAFESQTWFDTQRYRYREGNAAALEMLNNGYGTGLNRASMIVPDYNKYPTIDASNENNRDIYIVVSNTADGGQYDEILLTDLSFVAPIPAAVSSSSPALMGEPVDYYGGAAE</sequence>
<dbReference type="EMBL" id="SRYB01000021">
    <property type="protein sequence ID" value="TGY77707.1"/>
    <property type="molecule type" value="Genomic_DNA"/>
</dbReference>
<evidence type="ECO:0000313" key="2">
    <source>
        <dbReference type="Proteomes" id="UP000306319"/>
    </source>
</evidence>
<organism evidence="1 2">
    <name type="scientific">Lepagella muris</name>
    <dbReference type="NCBI Taxonomy" id="3032870"/>
    <lineage>
        <taxon>Bacteria</taxon>
        <taxon>Pseudomonadati</taxon>
        <taxon>Bacteroidota</taxon>
        <taxon>Bacteroidia</taxon>
        <taxon>Bacteroidales</taxon>
        <taxon>Muribaculaceae</taxon>
        <taxon>Lepagella</taxon>
    </lineage>
</organism>